<dbReference type="EMBL" id="KP057620">
    <property type="protein sequence ID" value="AIY32226.1"/>
    <property type="molecule type" value="Genomic_DNA"/>
</dbReference>
<keyword evidence="2" id="KW-0378">Hydrolase</keyword>
<reference evidence="2 3" key="1">
    <citation type="submission" date="2014-10" db="EMBL/GenBank/DDBJ databases">
        <authorList>
            <person name="Barber J.R."/>
            <person name="Boucher C.J."/>
            <person name="Butela K.A."/>
            <person name="Escareno D."/>
            <person name="Ferguson C.L."/>
            <person name="Helster A.R."/>
            <person name="Houser L.C."/>
            <person name="Mangery P."/>
            <person name="Pikula S.M."/>
            <person name="Robinson T.S."/>
            <person name="Sokol S.L."/>
            <person name="Sticha J."/>
            <person name="Suresh M.H."/>
            <person name="Anders K.R."/>
            <person name="Braun M.A."/>
            <person name="Delesalle V.A."/>
            <person name="Hughes L.E."/>
            <person name="Ware V.C."/>
            <person name="Bradley K.W."/>
            <person name="Barker L.P."/>
            <person name="Asai D.J."/>
            <person name="Bowman C.A."/>
            <person name="Russell D.A."/>
            <person name="Pope W.H."/>
            <person name="Jacobs-Sera D."/>
            <person name="Hendrix R.W."/>
            <person name="Hatfull G.F."/>
        </authorList>
    </citation>
    <scope>NUCLEOTIDE SEQUENCE [LARGE SCALE GENOMIC DNA]</scope>
</reference>
<dbReference type="Gene3D" id="3.40.50.300">
    <property type="entry name" value="P-loop containing nucleotide triphosphate hydrolases"/>
    <property type="match status" value="1"/>
</dbReference>
<protein>
    <submittedName>
        <fullName evidence="2">DnaB-like dsDNA helicase</fullName>
    </submittedName>
</protein>
<keyword evidence="2" id="KW-0547">Nucleotide-binding</keyword>
<dbReference type="SUPFAM" id="SSF52540">
    <property type="entry name" value="P-loop containing nucleoside triphosphate hydrolases"/>
    <property type="match status" value="1"/>
</dbReference>
<name>A0A0A1EN54_9CAUD</name>
<sequence length="268" mass="29413">MYTPMQSLRVKGSAGDPLPPVFQALEMKGTRFLRGQLALVCAGPGTGKSAFVLTYALKARVPTLYFSADSDAFTQLNRMVSIQTAWSMERSARAVRNSDLTEVAEEFEDIPIRFNYNASPSLDQIEDSMKAYCQGYGDYPDLVVVDNITNVRSGGGEDDDPFSGLESMMDYLHTMARNTGACVVGLHHVTGSYNDADKPIPLSGVKGQITRVPELVLTLHRVSEEFGPEALRVSTVKNRAGRMDPSGLDFVELEFIGDTMQIRDPSNQ</sequence>
<accession>A0A0A1EN54</accession>
<dbReference type="GO" id="GO:0003678">
    <property type="term" value="F:DNA helicase activity"/>
    <property type="evidence" value="ECO:0007669"/>
    <property type="project" value="InterPro"/>
</dbReference>
<evidence type="ECO:0000313" key="2">
    <source>
        <dbReference type="EMBL" id="AIY32226.1"/>
    </source>
</evidence>
<dbReference type="GO" id="GO:0006260">
    <property type="term" value="P:DNA replication"/>
    <property type="evidence" value="ECO:0007669"/>
    <property type="project" value="InterPro"/>
</dbReference>
<evidence type="ECO:0000313" key="3">
    <source>
        <dbReference type="Proteomes" id="UP000030728"/>
    </source>
</evidence>
<dbReference type="InterPro" id="IPR007694">
    <property type="entry name" value="DNA_helicase_DnaB-like_C"/>
</dbReference>
<proteinExistence type="predicted"/>
<keyword evidence="2" id="KW-0067">ATP-binding</keyword>
<organism evidence="2 3">
    <name type="scientific">Mycobacterium phage HamSlice</name>
    <dbReference type="NCBI Taxonomy" id="1567483"/>
    <lineage>
        <taxon>Viruses</taxon>
        <taxon>Duplodnaviria</taxon>
        <taxon>Heunggongvirae</taxon>
        <taxon>Uroviricota</taxon>
        <taxon>Caudoviricetes</taxon>
        <taxon>Backyardiganvirus</taxon>
        <taxon>Backyardiganvirus peaches</taxon>
    </lineage>
</organism>
<gene>
    <name evidence="2" type="ORF">PBI_HAMSLICE_61</name>
</gene>
<keyword evidence="2" id="KW-0347">Helicase</keyword>
<feature type="domain" description="SF4 helicase" evidence="1">
    <location>
        <begin position="22"/>
        <end position="251"/>
    </location>
</feature>
<evidence type="ECO:0000259" key="1">
    <source>
        <dbReference type="Pfam" id="PF03796"/>
    </source>
</evidence>
<dbReference type="Pfam" id="PF03796">
    <property type="entry name" value="DnaB_C"/>
    <property type="match status" value="1"/>
</dbReference>
<dbReference type="GO" id="GO:0005524">
    <property type="term" value="F:ATP binding"/>
    <property type="evidence" value="ECO:0007669"/>
    <property type="project" value="InterPro"/>
</dbReference>
<dbReference type="InterPro" id="IPR027417">
    <property type="entry name" value="P-loop_NTPase"/>
</dbReference>
<dbReference type="Proteomes" id="UP000030728">
    <property type="component" value="Segment"/>
</dbReference>